<dbReference type="AlphaFoldDB" id="A0A1I2DVL3"/>
<accession>A0A1I2DVL3</accession>
<protein>
    <submittedName>
        <fullName evidence="1">Uncharacterized protein</fullName>
    </submittedName>
</protein>
<dbReference type="EMBL" id="FONY01000008">
    <property type="protein sequence ID" value="SFE84281.1"/>
    <property type="molecule type" value="Genomic_DNA"/>
</dbReference>
<name>A0A1I2DVL3_9BACT</name>
<sequence>MCYKNKVKNDKYNIDKTFPFQTDRLKLKSVYDIPLHSLAWVIASMKWEKEQKV</sequence>
<organism evidence="1 2">
    <name type="scientific">Thermoflexibacter ruber</name>
    <dbReference type="NCBI Taxonomy" id="1003"/>
    <lineage>
        <taxon>Bacteria</taxon>
        <taxon>Pseudomonadati</taxon>
        <taxon>Bacteroidota</taxon>
        <taxon>Cytophagia</taxon>
        <taxon>Cytophagales</taxon>
        <taxon>Thermoflexibacteraceae</taxon>
        <taxon>Thermoflexibacter</taxon>
    </lineage>
</organism>
<reference evidence="1 2" key="1">
    <citation type="submission" date="2016-10" db="EMBL/GenBank/DDBJ databases">
        <authorList>
            <person name="de Groot N.N."/>
        </authorList>
    </citation>
    <scope>NUCLEOTIDE SEQUENCE [LARGE SCALE GENOMIC DNA]</scope>
    <source>
        <strain>GEY</strain>
        <strain evidence="2">DSM 9560</strain>
    </source>
</reference>
<evidence type="ECO:0000313" key="1">
    <source>
        <dbReference type="EMBL" id="SFE84281.1"/>
    </source>
</evidence>
<proteinExistence type="predicted"/>
<keyword evidence="2" id="KW-1185">Reference proteome</keyword>
<evidence type="ECO:0000313" key="2">
    <source>
        <dbReference type="Proteomes" id="UP000199513"/>
    </source>
</evidence>
<dbReference type="Proteomes" id="UP000199513">
    <property type="component" value="Unassembled WGS sequence"/>
</dbReference>
<gene>
    <name evidence="1" type="ORF">SAMN04488541_100819</name>
</gene>